<organism evidence="2 3">
    <name type="scientific">Merops nubicus</name>
    <name type="common">Northern carmine bee-eater</name>
    <dbReference type="NCBI Taxonomy" id="57421"/>
    <lineage>
        <taxon>Eukaryota</taxon>
        <taxon>Metazoa</taxon>
        <taxon>Chordata</taxon>
        <taxon>Craniata</taxon>
        <taxon>Vertebrata</taxon>
        <taxon>Euteleostomi</taxon>
        <taxon>Archelosauria</taxon>
        <taxon>Archosauria</taxon>
        <taxon>Dinosauria</taxon>
        <taxon>Saurischia</taxon>
        <taxon>Theropoda</taxon>
        <taxon>Coelurosauria</taxon>
        <taxon>Aves</taxon>
        <taxon>Neognathae</taxon>
        <taxon>Neoaves</taxon>
        <taxon>Telluraves</taxon>
        <taxon>Coraciimorphae</taxon>
        <taxon>Coraciiformes</taxon>
        <taxon>Meropidae</taxon>
        <taxon>Merops</taxon>
    </lineage>
</organism>
<keyword evidence="1" id="KW-0732">Signal</keyword>
<feature type="non-terminal residue" evidence="2">
    <location>
        <position position="1"/>
    </location>
</feature>
<feature type="signal peptide" evidence="1">
    <location>
        <begin position="1"/>
        <end position="24"/>
    </location>
</feature>
<dbReference type="EMBL" id="KK691570">
    <property type="protein sequence ID" value="KFQ21839.1"/>
    <property type="molecule type" value="Genomic_DNA"/>
</dbReference>
<feature type="non-terminal residue" evidence="2">
    <location>
        <position position="83"/>
    </location>
</feature>
<evidence type="ECO:0000313" key="2">
    <source>
        <dbReference type="EMBL" id="KFQ21839.1"/>
    </source>
</evidence>
<reference evidence="2 3" key="1">
    <citation type="submission" date="2014-04" db="EMBL/GenBank/DDBJ databases">
        <title>Genome evolution of avian class.</title>
        <authorList>
            <person name="Zhang G."/>
            <person name="Li C."/>
        </authorList>
    </citation>
    <scope>NUCLEOTIDE SEQUENCE [LARGE SCALE GENOMIC DNA]</scope>
    <source>
        <strain evidence="2">BGI_N331</strain>
    </source>
</reference>
<feature type="chain" id="PRO_5001878483" description="Secreted protein" evidence="1">
    <location>
        <begin position="25"/>
        <end position="83"/>
    </location>
</feature>
<name>A0A091QA36_MERNU</name>
<proteinExistence type="predicted"/>
<evidence type="ECO:0000256" key="1">
    <source>
        <dbReference type="SAM" id="SignalP"/>
    </source>
</evidence>
<evidence type="ECO:0000313" key="3">
    <source>
        <dbReference type="Proteomes" id="UP000052967"/>
    </source>
</evidence>
<gene>
    <name evidence="2" type="ORF">N331_06754</name>
</gene>
<dbReference type="AlphaFoldDB" id="A0A091QA36"/>
<keyword evidence="3" id="KW-1185">Reference proteome</keyword>
<protein>
    <recommendedName>
        <fullName evidence="4">Secreted protein</fullName>
    </recommendedName>
</protein>
<dbReference type="Proteomes" id="UP000052967">
    <property type="component" value="Unassembled WGS sequence"/>
</dbReference>
<accession>A0A091QA36</accession>
<sequence length="83" mass="8966">VLVFVLVLMVLVLLLMEMVVGGSGHTDDQQHGLVEAELLVLVEIKVLHDLINGGLVLHVLQRKGQVGKLLLNQKLQLALGQGV</sequence>
<evidence type="ECO:0008006" key="4">
    <source>
        <dbReference type="Google" id="ProtNLM"/>
    </source>
</evidence>